<dbReference type="InterPro" id="IPR056510">
    <property type="entry name" value="WapI"/>
</dbReference>
<proteinExistence type="predicted"/>
<sequence length="143" mass="16117">MKFSFGHSEQERIEVEVYGYERAPVGEYFDDNWLGIEIRVQAGGFRGKAAAAIITVDLTKFLAQLQPLYQTLNGTAVFTTMEEQLSLRLVGDGKGHIELRGEVSDQPGIGNRLHFKLQFDQSQLGVSIRELEQVALQFPERET</sequence>
<dbReference type="EMBL" id="OUNR01000001">
    <property type="protein sequence ID" value="SPP63836.1"/>
    <property type="molecule type" value="Genomic_DNA"/>
</dbReference>
<gene>
    <name evidence="1" type="ORF">NITLEN_10922</name>
</gene>
<evidence type="ECO:0000313" key="1">
    <source>
        <dbReference type="EMBL" id="SPP63836.1"/>
    </source>
</evidence>
<accession>A0A330LA58</accession>
<dbReference type="Proteomes" id="UP000248168">
    <property type="component" value="Unassembled WGS sequence"/>
</dbReference>
<evidence type="ECO:0000313" key="2">
    <source>
        <dbReference type="Proteomes" id="UP000248168"/>
    </source>
</evidence>
<dbReference type="InParanoid" id="A0A330LA58"/>
<dbReference type="OrthoDB" id="7065062at2"/>
<protein>
    <submittedName>
        <fullName evidence="1">Uncharacterized protein</fullName>
    </submittedName>
</protein>
<dbReference type="AlphaFoldDB" id="A0A330LA58"/>
<dbReference type="RefSeq" id="WP_121988307.1">
    <property type="nucleotide sequence ID" value="NZ_OUNR01000001.1"/>
</dbReference>
<dbReference type="Pfam" id="PF24716">
    <property type="entry name" value="WapI"/>
    <property type="match status" value="1"/>
</dbReference>
<reference evidence="2" key="1">
    <citation type="submission" date="2018-04" db="EMBL/GenBank/DDBJ databases">
        <authorList>
            <person name="Lucker S."/>
            <person name="Sakoula D."/>
        </authorList>
    </citation>
    <scope>NUCLEOTIDE SEQUENCE [LARGE SCALE GENOMIC DNA]</scope>
</reference>
<keyword evidence="2" id="KW-1185">Reference proteome</keyword>
<organism evidence="1 2">
    <name type="scientific">Nitrospira lenta</name>
    <dbReference type="NCBI Taxonomy" id="1436998"/>
    <lineage>
        <taxon>Bacteria</taxon>
        <taxon>Pseudomonadati</taxon>
        <taxon>Nitrospirota</taxon>
        <taxon>Nitrospiria</taxon>
        <taxon>Nitrospirales</taxon>
        <taxon>Nitrospiraceae</taxon>
        <taxon>Nitrospira</taxon>
    </lineage>
</organism>
<name>A0A330LA58_9BACT</name>